<dbReference type="InterPro" id="IPR013325">
    <property type="entry name" value="RNA_pol_sigma_r2"/>
</dbReference>
<dbReference type="InterPro" id="IPR039425">
    <property type="entry name" value="RNA_pol_sigma-70-like"/>
</dbReference>
<comment type="caution">
    <text evidence="8">The sequence shown here is derived from an EMBL/GenBank/DDBJ whole genome shotgun (WGS) entry which is preliminary data.</text>
</comment>
<evidence type="ECO:0000256" key="4">
    <source>
        <dbReference type="ARBA" id="ARBA00023125"/>
    </source>
</evidence>
<evidence type="ECO:0000313" key="9">
    <source>
        <dbReference type="Proteomes" id="UP000484885"/>
    </source>
</evidence>
<dbReference type="Gene3D" id="1.10.1740.10">
    <property type="match status" value="1"/>
</dbReference>
<dbReference type="Pfam" id="PF08281">
    <property type="entry name" value="Sigma70_r4_2"/>
    <property type="match status" value="1"/>
</dbReference>
<dbReference type="InterPro" id="IPR013324">
    <property type="entry name" value="RNA_pol_sigma_r3/r4-like"/>
</dbReference>
<evidence type="ECO:0000313" key="8">
    <source>
        <dbReference type="EMBL" id="NDY95033.1"/>
    </source>
</evidence>
<evidence type="ECO:0000256" key="5">
    <source>
        <dbReference type="ARBA" id="ARBA00023163"/>
    </source>
</evidence>
<dbReference type="GO" id="GO:0003677">
    <property type="term" value="F:DNA binding"/>
    <property type="evidence" value="ECO:0007669"/>
    <property type="project" value="UniProtKB-KW"/>
</dbReference>
<dbReference type="InterPro" id="IPR013249">
    <property type="entry name" value="RNA_pol_sigma70_r4_t2"/>
</dbReference>
<feature type="domain" description="RNA polymerase sigma-70 region 2" evidence="6">
    <location>
        <begin position="12"/>
        <end position="77"/>
    </location>
</feature>
<dbReference type="PANTHER" id="PTHR43133">
    <property type="entry name" value="RNA POLYMERASE ECF-TYPE SIGMA FACTO"/>
    <property type="match status" value="1"/>
</dbReference>
<feature type="domain" description="RNA polymerase sigma factor 70 region 4 type 2" evidence="7">
    <location>
        <begin position="104"/>
        <end position="156"/>
    </location>
</feature>
<keyword evidence="4" id="KW-0238">DNA-binding</keyword>
<dbReference type="Proteomes" id="UP000484885">
    <property type="component" value="Unassembled WGS sequence"/>
</dbReference>
<dbReference type="NCBIfam" id="TIGR02937">
    <property type="entry name" value="sigma70-ECF"/>
    <property type="match status" value="1"/>
</dbReference>
<evidence type="ECO:0000256" key="1">
    <source>
        <dbReference type="ARBA" id="ARBA00010641"/>
    </source>
</evidence>
<evidence type="ECO:0000259" key="6">
    <source>
        <dbReference type="Pfam" id="PF04542"/>
    </source>
</evidence>
<comment type="similarity">
    <text evidence="1">Belongs to the sigma-70 factor family. ECF subfamily.</text>
</comment>
<dbReference type="Pfam" id="PF04542">
    <property type="entry name" value="Sigma70_r2"/>
    <property type="match status" value="1"/>
</dbReference>
<keyword evidence="2" id="KW-0805">Transcription regulation</keyword>
<dbReference type="Gene3D" id="1.10.10.10">
    <property type="entry name" value="Winged helix-like DNA-binding domain superfamily/Winged helix DNA-binding domain"/>
    <property type="match status" value="1"/>
</dbReference>
<dbReference type="InterPro" id="IPR007627">
    <property type="entry name" value="RNA_pol_sigma70_r2"/>
</dbReference>
<evidence type="ECO:0000256" key="3">
    <source>
        <dbReference type="ARBA" id="ARBA00023082"/>
    </source>
</evidence>
<dbReference type="AlphaFoldDB" id="A0A845UT81"/>
<accession>A0A845UT81</accession>
<dbReference type="GO" id="GO:0006352">
    <property type="term" value="P:DNA-templated transcription initiation"/>
    <property type="evidence" value="ECO:0007669"/>
    <property type="project" value="InterPro"/>
</dbReference>
<dbReference type="GO" id="GO:0016987">
    <property type="term" value="F:sigma factor activity"/>
    <property type="evidence" value="ECO:0007669"/>
    <property type="project" value="UniProtKB-KW"/>
</dbReference>
<dbReference type="EMBL" id="JAAGSC010000036">
    <property type="protein sequence ID" value="NDY95033.1"/>
    <property type="molecule type" value="Genomic_DNA"/>
</dbReference>
<dbReference type="SUPFAM" id="SSF88659">
    <property type="entry name" value="Sigma3 and sigma4 domains of RNA polymerase sigma factors"/>
    <property type="match status" value="1"/>
</dbReference>
<dbReference type="InterPro" id="IPR014284">
    <property type="entry name" value="RNA_pol_sigma-70_dom"/>
</dbReference>
<protein>
    <submittedName>
        <fullName evidence="8">Sigma-70 family RNA polymerase sigma factor</fullName>
    </submittedName>
</protein>
<sequence length="165" mass="19266">MALSAEALEAAYRRLERPVYNYLFRWFWDAGVCEDLIHDAFERLWKKRERIDPDRIDALVWTSVINLARNHHARGKRWRWLPLPASLTGRNNPETETELDLRDRRLRRALDQLPDPSREVLLLELYAGMSRVEIAHTLGVAEGTLASRKHTAIARLRGLLEESES</sequence>
<evidence type="ECO:0000259" key="7">
    <source>
        <dbReference type="Pfam" id="PF08281"/>
    </source>
</evidence>
<keyword evidence="3" id="KW-0731">Sigma factor</keyword>
<keyword evidence="9" id="KW-1185">Reference proteome</keyword>
<dbReference type="PANTHER" id="PTHR43133:SF8">
    <property type="entry name" value="RNA POLYMERASE SIGMA FACTOR HI_1459-RELATED"/>
    <property type="match status" value="1"/>
</dbReference>
<name>A0A845UT81_9GAMM</name>
<keyword evidence="5" id="KW-0804">Transcription</keyword>
<proteinExistence type="inferred from homology"/>
<dbReference type="InterPro" id="IPR036388">
    <property type="entry name" value="WH-like_DNA-bd_sf"/>
</dbReference>
<dbReference type="SUPFAM" id="SSF88946">
    <property type="entry name" value="Sigma2 domain of RNA polymerase sigma factors"/>
    <property type="match status" value="1"/>
</dbReference>
<organism evidence="8 9">
    <name type="scientific">Wenzhouxiangella limi</name>
    <dbReference type="NCBI Taxonomy" id="2707351"/>
    <lineage>
        <taxon>Bacteria</taxon>
        <taxon>Pseudomonadati</taxon>
        <taxon>Pseudomonadota</taxon>
        <taxon>Gammaproteobacteria</taxon>
        <taxon>Chromatiales</taxon>
        <taxon>Wenzhouxiangellaceae</taxon>
        <taxon>Wenzhouxiangella</taxon>
    </lineage>
</organism>
<gene>
    <name evidence="8" type="ORF">G3I74_04745</name>
</gene>
<dbReference type="RefSeq" id="WP_164210446.1">
    <property type="nucleotide sequence ID" value="NZ_JAAGSC010000036.1"/>
</dbReference>
<evidence type="ECO:0000256" key="2">
    <source>
        <dbReference type="ARBA" id="ARBA00023015"/>
    </source>
</evidence>
<reference evidence="8 9" key="1">
    <citation type="submission" date="2020-02" db="EMBL/GenBank/DDBJ databases">
        <authorList>
            <person name="Zhang X.-Y."/>
        </authorList>
    </citation>
    <scope>NUCLEOTIDE SEQUENCE [LARGE SCALE GENOMIC DNA]</scope>
    <source>
        <strain evidence="8 9">C33</strain>
    </source>
</reference>